<proteinExistence type="predicted"/>
<keyword evidence="1" id="KW-1133">Transmembrane helix</keyword>
<evidence type="ECO:0000256" key="1">
    <source>
        <dbReference type="SAM" id="Phobius"/>
    </source>
</evidence>
<dbReference type="RefSeq" id="WP_128603063.1">
    <property type="nucleotide sequence ID" value="NZ_MLFS01000096.1"/>
</dbReference>
<dbReference type="Pfam" id="PF26363">
    <property type="entry name" value="Phospholipase-like"/>
    <property type="match status" value="1"/>
</dbReference>
<dbReference type="Pfam" id="PF13665">
    <property type="entry name" value="Tox-PAAR-like"/>
    <property type="match status" value="1"/>
</dbReference>
<evidence type="ECO:0000313" key="3">
    <source>
        <dbReference type="Proteomes" id="UP000193104"/>
    </source>
</evidence>
<dbReference type="Proteomes" id="UP000193104">
    <property type="component" value="Unassembled WGS sequence"/>
</dbReference>
<dbReference type="OrthoDB" id="8852350at2"/>
<dbReference type="InterPro" id="IPR029058">
    <property type="entry name" value="AB_hydrolase_fold"/>
</dbReference>
<keyword evidence="3" id="KW-1185">Reference proteome</keyword>
<protein>
    <submittedName>
        <fullName evidence="2">Phospholipase</fullName>
    </submittedName>
</protein>
<dbReference type="SUPFAM" id="SSF53474">
    <property type="entry name" value="alpha/beta-Hydrolases"/>
    <property type="match status" value="1"/>
</dbReference>
<accession>A0A1X1CV06</accession>
<evidence type="ECO:0000313" key="2">
    <source>
        <dbReference type="EMBL" id="ORM68235.1"/>
    </source>
</evidence>
<dbReference type="EMBL" id="MLFS01000096">
    <property type="protein sequence ID" value="ORM68235.1"/>
    <property type="molecule type" value="Genomic_DNA"/>
</dbReference>
<dbReference type="STRING" id="1076551.HA48_20760"/>
<keyword evidence="1" id="KW-0472">Membrane</keyword>
<sequence length="430" mass="45818">MADNYAARKDGVYKVVGLLPDLCFTPGIQPPVPYPVTATLAPSKSTVESVRFNGHPAFVYDISFVPTTIGDAAGRNKGVVSGTVEGDCWSIEHSPDTYIGGFPLNRVQDIFAMNGKAKGGRGGNLTKKETWERRKALIAKGKQSSDPKVRAAAERLELNNTGMEKARLADYVYEPRDPTKPMPEIPEGWSDISNDSDALAKYGLTKDDLNSESAPQFRTKVYMPDENVFGKDMSTSVVFRGTQSGPDWAVNAKQAFGGENEYYKKAVGIGNSIRMSNQNIDCVGHSLGGGLASACSRSSGKPGWTFNAAGLNKATVGQYGGEIQKSVNGKEVINAYRVKGEVLTSAQEPGLWGIGIIAAFAGLGTLIGGPFGALVGVGLGTVIVSLPDSVGLKHDMDGGKGDPVSRHFMSQVMPCIEQEKNTDELILEKS</sequence>
<dbReference type="AlphaFoldDB" id="A0A1X1CV06"/>
<gene>
    <name evidence="2" type="ORF">HA48_20760</name>
</gene>
<organism evidence="2 3">
    <name type="scientific">Pantoea wallisii</name>
    <dbReference type="NCBI Taxonomy" id="1076551"/>
    <lineage>
        <taxon>Bacteria</taxon>
        <taxon>Pseudomonadati</taxon>
        <taxon>Pseudomonadota</taxon>
        <taxon>Gammaproteobacteria</taxon>
        <taxon>Enterobacterales</taxon>
        <taxon>Erwiniaceae</taxon>
        <taxon>Pantoea</taxon>
    </lineage>
</organism>
<keyword evidence="1" id="KW-0812">Transmembrane</keyword>
<reference evidence="2 3" key="1">
    <citation type="journal article" date="2017" name="Antonie Van Leeuwenhoek">
        <title>Phylogenomic resolution of the bacterial genus Pantoea and its relationship with Erwinia and Tatumella.</title>
        <authorList>
            <person name="Palmer M."/>
            <person name="Steenkamp E.T."/>
            <person name="Coetzee M.P."/>
            <person name="Chan W.Y."/>
            <person name="van Zyl E."/>
            <person name="De Maayer P."/>
            <person name="Coutinho T.A."/>
            <person name="Blom J."/>
            <person name="Smits T.H."/>
            <person name="Duffy B."/>
            <person name="Venter S.N."/>
        </authorList>
    </citation>
    <scope>NUCLEOTIDE SEQUENCE [LARGE SCALE GENOMIC DNA]</scope>
    <source>
        <strain evidence="2 3">LMG 26277</strain>
    </source>
</reference>
<name>A0A1X1CV06_9GAMM</name>
<feature type="transmembrane region" description="Helical" evidence="1">
    <location>
        <begin position="351"/>
        <end position="384"/>
    </location>
</feature>
<comment type="caution">
    <text evidence="2">The sequence shown here is derived from an EMBL/GenBank/DDBJ whole genome shotgun (WGS) entry which is preliminary data.</text>
</comment>